<evidence type="ECO:0000256" key="1">
    <source>
        <dbReference type="ARBA" id="ARBA00006547"/>
    </source>
</evidence>
<reference evidence="3" key="1">
    <citation type="journal article" date="2019" name="Int. J. Syst. Evol. Microbiol.">
        <title>The Global Catalogue of Microorganisms (GCM) 10K type strain sequencing project: providing services to taxonomists for standard genome sequencing and annotation.</title>
        <authorList>
            <consortium name="The Broad Institute Genomics Platform"/>
            <consortium name="The Broad Institute Genome Sequencing Center for Infectious Disease"/>
            <person name="Wu L."/>
            <person name="Ma J."/>
        </authorList>
    </citation>
    <scope>NUCLEOTIDE SEQUENCE [LARGE SCALE GENOMIC DNA]</scope>
    <source>
        <strain evidence="3">CGMCC 1.12922</strain>
    </source>
</reference>
<name>A0ABQ1QGX2_9RHOB</name>
<accession>A0ABQ1QGX2</accession>
<dbReference type="InterPro" id="IPR001447">
    <property type="entry name" value="Arylamine_N-AcTrfase"/>
</dbReference>
<evidence type="ECO:0000313" key="3">
    <source>
        <dbReference type="Proteomes" id="UP000617355"/>
    </source>
</evidence>
<proteinExistence type="inferred from homology"/>
<dbReference type="InterPro" id="IPR038765">
    <property type="entry name" value="Papain-like_cys_pep_sf"/>
</dbReference>
<protein>
    <submittedName>
        <fullName evidence="2">N-hydroxyarylamine O-acetyltransferase</fullName>
    </submittedName>
</protein>
<dbReference type="Gene3D" id="3.30.2140.10">
    <property type="entry name" value="Arylamine N-acetyltransferase"/>
    <property type="match status" value="1"/>
</dbReference>
<dbReference type="PANTHER" id="PTHR11786">
    <property type="entry name" value="N-HYDROXYARYLAMINE O-ACETYLTRANSFERASE"/>
    <property type="match status" value="1"/>
</dbReference>
<dbReference type="Pfam" id="PF00797">
    <property type="entry name" value="Acetyltransf_2"/>
    <property type="match status" value="1"/>
</dbReference>
<evidence type="ECO:0000313" key="2">
    <source>
        <dbReference type="EMBL" id="GGD25347.1"/>
    </source>
</evidence>
<sequence length="240" mass="26329">MRTIPFENLDPLLGRVPSLDPASLSEKLLARARGGYCFEHNALFGRALERLGYAPRPLLARVRNGAAEGGARTHQAFEVVIEGARWLADTGFGGHGALHPVALDDPAPQTLPNGTYRVVRDEAAAETVLERDAGDGWISLYGFDGLSAREIDLEAANFLCARWERAPFTANLMLALHGADGRRAMFNRALTLGMPPDTETRVIETPVEFADVLRDEFHLDVSDADIAEIWARIETAPTRR</sequence>
<dbReference type="EMBL" id="BMGI01000001">
    <property type="protein sequence ID" value="GGD25347.1"/>
    <property type="molecule type" value="Genomic_DNA"/>
</dbReference>
<keyword evidence="3" id="KW-1185">Reference proteome</keyword>
<organism evidence="2 3">
    <name type="scientific">Sinisalibacter lacisalsi</name>
    <dbReference type="NCBI Taxonomy" id="1526570"/>
    <lineage>
        <taxon>Bacteria</taxon>
        <taxon>Pseudomonadati</taxon>
        <taxon>Pseudomonadota</taxon>
        <taxon>Alphaproteobacteria</taxon>
        <taxon>Rhodobacterales</taxon>
        <taxon>Roseobacteraceae</taxon>
        <taxon>Sinisalibacter</taxon>
    </lineage>
</organism>
<dbReference type="PANTHER" id="PTHR11786:SF0">
    <property type="entry name" value="ARYLAMINE N-ACETYLTRANSFERASE 4-RELATED"/>
    <property type="match status" value="1"/>
</dbReference>
<dbReference type="Proteomes" id="UP000617355">
    <property type="component" value="Unassembled WGS sequence"/>
</dbReference>
<dbReference type="SUPFAM" id="SSF54001">
    <property type="entry name" value="Cysteine proteinases"/>
    <property type="match status" value="1"/>
</dbReference>
<comment type="similarity">
    <text evidence="1">Belongs to the arylamine N-acetyltransferase family.</text>
</comment>
<dbReference type="Gene3D" id="2.40.128.150">
    <property type="entry name" value="Cysteine proteinases"/>
    <property type="match status" value="1"/>
</dbReference>
<comment type="caution">
    <text evidence="2">The sequence shown here is derived from an EMBL/GenBank/DDBJ whole genome shotgun (WGS) entry which is preliminary data.</text>
</comment>
<gene>
    <name evidence="2" type="ORF">GCM10011358_07250</name>
</gene>